<dbReference type="GO" id="GO:0005886">
    <property type="term" value="C:plasma membrane"/>
    <property type="evidence" value="ECO:0007669"/>
    <property type="project" value="InterPro"/>
</dbReference>
<keyword evidence="1" id="KW-0472">Membrane</keyword>
<feature type="non-terminal residue" evidence="2">
    <location>
        <position position="1"/>
    </location>
</feature>
<evidence type="ECO:0000313" key="3">
    <source>
        <dbReference type="Proteomes" id="UP000242287"/>
    </source>
</evidence>
<protein>
    <submittedName>
        <fullName evidence="2">Uncharacterized protein</fullName>
    </submittedName>
</protein>
<proteinExistence type="predicted"/>
<dbReference type="InterPro" id="IPR051380">
    <property type="entry name" value="pH-response_reg_palI/RIM9"/>
</dbReference>
<keyword evidence="1" id="KW-1133">Transmembrane helix</keyword>
<feature type="transmembrane region" description="Helical" evidence="1">
    <location>
        <begin position="95"/>
        <end position="118"/>
    </location>
</feature>
<sequence length="194" mass="21595">TLTTFSTPFITSFYFLYTSQAGGTRFGLWGWCLDEDGACSDSLRLGYTWEPEVAVPITKALALYPAAALMTALALISLTPVLLYRTRTPKAERVFFYFVLVSFTLSLVAFVFMIAVWTIAKMRFEKAGFVAKYGPLPWMSIVATLLLLAATLISLYTIQKSPSATHDRPDSIMPTRPIIDLDLKRSGLSPKHHV</sequence>
<keyword evidence="3" id="KW-1185">Reference proteome</keyword>
<dbReference type="Proteomes" id="UP000242287">
    <property type="component" value="Unassembled WGS sequence"/>
</dbReference>
<dbReference type="Pfam" id="PF06687">
    <property type="entry name" value="SUR7"/>
    <property type="match status" value="1"/>
</dbReference>
<dbReference type="AlphaFoldDB" id="A0A2A9NFD2"/>
<dbReference type="EMBL" id="KZ302051">
    <property type="protein sequence ID" value="PFH48778.1"/>
    <property type="molecule type" value="Genomic_DNA"/>
</dbReference>
<dbReference type="PANTHER" id="PTHR28013">
    <property type="entry name" value="PROTEIN DCV1-RELATED"/>
    <property type="match status" value="1"/>
</dbReference>
<keyword evidence="1" id="KW-0812">Transmembrane</keyword>
<dbReference type="OrthoDB" id="2589196at2759"/>
<dbReference type="GO" id="GO:0035838">
    <property type="term" value="C:growing cell tip"/>
    <property type="evidence" value="ECO:0007669"/>
    <property type="project" value="TreeGrafter"/>
</dbReference>
<name>A0A2A9NFD2_9AGAR</name>
<evidence type="ECO:0000313" key="2">
    <source>
        <dbReference type="EMBL" id="PFH48778.1"/>
    </source>
</evidence>
<dbReference type="GO" id="GO:0032153">
    <property type="term" value="C:cell division site"/>
    <property type="evidence" value="ECO:0007669"/>
    <property type="project" value="TreeGrafter"/>
</dbReference>
<dbReference type="InterPro" id="IPR009571">
    <property type="entry name" value="SUR7/Rim9-like_fungi"/>
</dbReference>
<feature type="transmembrane region" description="Helical" evidence="1">
    <location>
        <begin position="61"/>
        <end position="83"/>
    </location>
</feature>
<accession>A0A2A9NFD2</accession>
<evidence type="ECO:0000256" key="1">
    <source>
        <dbReference type="SAM" id="Phobius"/>
    </source>
</evidence>
<reference evidence="2 3" key="1">
    <citation type="submission" date="2014-02" db="EMBL/GenBank/DDBJ databases">
        <title>Transposable element dynamics among asymbiotic and ectomycorrhizal Amanita fungi.</title>
        <authorList>
            <consortium name="DOE Joint Genome Institute"/>
            <person name="Hess J."/>
            <person name="Skrede I."/>
            <person name="Wolfe B."/>
            <person name="LaButti K."/>
            <person name="Ohm R.A."/>
            <person name="Grigoriev I.V."/>
            <person name="Pringle A."/>
        </authorList>
    </citation>
    <scope>NUCLEOTIDE SEQUENCE [LARGE SCALE GENOMIC DNA]</scope>
    <source>
        <strain evidence="2 3">SKay4041</strain>
    </source>
</reference>
<gene>
    <name evidence="2" type="ORF">AMATHDRAFT_149160</name>
</gene>
<feature type="transmembrane region" description="Helical" evidence="1">
    <location>
        <begin position="138"/>
        <end position="158"/>
    </location>
</feature>
<organism evidence="2 3">
    <name type="scientific">Amanita thiersii Skay4041</name>
    <dbReference type="NCBI Taxonomy" id="703135"/>
    <lineage>
        <taxon>Eukaryota</taxon>
        <taxon>Fungi</taxon>
        <taxon>Dikarya</taxon>
        <taxon>Basidiomycota</taxon>
        <taxon>Agaricomycotina</taxon>
        <taxon>Agaricomycetes</taxon>
        <taxon>Agaricomycetidae</taxon>
        <taxon>Agaricales</taxon>
        <taxon>Pluteineae</taxon>
        <taxon>Amanitaceae</taxon>
        <taxon>Amanita</taxon>
    </lineage>
</organism>
<dbReference type="PANTHER" id="PTHR28013:SF4">
    <property type="entry name" value="MARVEL DOMAIN-CONTAINING PROTEIN"/>
    <property type="match status" value="1"/>
</dbReference>